<evidence type="ECO:0000313" key="1">
    <source>
        <dbReference type="EMBL" id="BAJ97620.1"/>
    </source>
</evidence>
<proteinExistence type="evidence at transcript level"/>
<dbReference type="EMBL" id="AK366417">
    <property type="protein sequence ID" value="BAJ97620.1"/>
    <property type="molecule type" value="mRNA"/>
</dbReference>
<dbReference type="AlphaFoldDB" id="F2DR99"/>
<sequence>MNLACGSSILDSKVRMFRYFT</sequence>
<reference evidence="1" key="1">
    <citation type="journal article" date="2011" name="Plant Physiol.">
        <title>Comprehensive sequence analysis of 24,783 barley full-length cDNAs derived from 12 clone libraries.</title>
        <authorList>
            <person name="Matsumoto T."/>
            <person name="Tanaka T."/>
            <person name="Sakai H."/>
            <person name="Amano N."/>
            <person name="Kanamori H."/>
            <person name="Kurita K."/>
            <person name="Kikuta A."/>
            <person name="Kamiya K."/>
            <person name="Yamamoto M."/>
            <person name="Ikawa H."/>
            <person name="Fujii N."/>
            <person name="Hori K."/>
            <person name="Itoh T."/>
            <person name="Sato K."/>
        </authorList>
    </citation>
    <scope>NUCLEOTIDE SEQUENCE</scope>
</reference>
<accession>F2DR99</accession>
<organism evidence="1">
    <name type="scientific">Hordeum vulgare subsp. vulgare</name>
    <name type="common">Domesticated barley</name>
    <dbReference type="NCBI Taxonomy" id="112509"/>
    <lineage>
        <taxon>Eukaryota</taxon>
        <taxon>Viridiplantae</taxon>
        <taxon>Streptophyta</taxon>
        <taxon>Embryophyta</taxon>
        <taxon>Tracheophyta</taxon>
        <taxon>Spermatophyta</taxon>
        <taxon>Magnoliopsida</taxon>
        <taxon>Liliopsida</taxon>
        <taxon>Poales</taxon>
        <taxon>Poaceae</taxon>
        <taxon>BOP clade</taxon>
        <taxon>Pooideae</taxon>
        <taxon>Triticodae</taxon>
        <taxon>Triticeae</taxon>
        <taxon>Hordeinae</taxon>
        <taxon>Hordeum</taxon>
    </lineage>
</organism>
<protein>
    <submittedName>
        <fullName evidence="1">Predicted protein</fullName>
    </submittedName>
</protein>
<name>F2DR99_HORVV</name>